<evidence type="ECO:0000256" key="1">
    <source>
        <dbReference type="ARBA" id="ARBA00001961"/>
    </source>
</evidence>
<evidence type="ECO:0000313" key="8">
    <source>
        <dbReference type="Proteomes" id="UP000059188"/>
    </source>
</evidence>
<dbReference type="GO" id="GO:0031418">
    <property type="term" value="F:L-ascorbic acid binding"/>
    <property type="evidence" value="ECO:0007669"/>
    <property type="project" value="InterPro"/>
</dbReference>
<evidence type="ECO:0000256" key="3">
    <source>
        <dbReference type="ARBA" id="ARBA00022964"/>
    </source>
</evidence>
<gene>
    <name evidence="7" type="ORF">RSOLAG1IB_05246</name>
</gene>
<keyword evidence="5" id="KW-0408">Iron</keyword>
<dbReference type="InterPro" id="IPR006620">
    <property type="entry name" value="Pro_4_hyd_alph"/>
</dbReference>
<keyword evidence="4" id="KW-0560">Oxidoreductase</keyword>
<dbReference type="PANTHER" id="PTHR10869:SF241">
    <property type="entry name" value="FE2OG DIOXYGENASE DOMAIN-CONTAINING PROTEIN"/>
    <property type="match status" value="1"/>
</dbReference>
<dbReference type="STRING" id="1108050.A0A0B7G272"/>
<feature type="domain" description="Prolyl 4-hydroxylase alpha subunit" evidence="6">
    <location>
        <begin position="36"/>
        <end position="246"/>
    </location>
</feature>
<dbReference type="SMART" id="SM00702">
    <property type="entry name" value="P4Hc"/>
    <property type="match status" value="1"/>
</dbReference>
<keyword evidence="2" id="KW-0479">Metal-binding</keyword>
<proteinExistence type="predicted"/>
<dbReference type="InterPro" id="IPR045054">
    <property type="entry name" value="P4HA-like"/>
</dbReference>
<dbReference type="OrthoDB" id="69177at2759"/>
<dbReference type="Proteomes" id="UP000059188">
    <property type="component" value="Unassembled WGS sequence"/>
</dbReference>
<reference evidence="7 8" key="1">
    <citation type="submission" date="2014-11" db="EMBL/GenBank/DDBJ databases">
        <authorList>
            <person name="Wibberg Daniel"/>
        </authorList>
    </citation>
    <scope>NUCLEOTIDE SEQUENCE [LARGE SCALE GENOMIC DNA]</scope>
    <source>
        <strain evidence="7">Rhizoctonia solani AG1-IB 7/3/14</strain>
    </source>
</reference>
<dbReference type="GO" id="GO:0005506">
    <property type="term" value="F:iron ion binding"/>
    <property type="evidence" value="ECO:0007669"/>
    <property type="project" value="InterPro"/>
</dbReference>
<accession>A0A0B7G272</accession>
<dbReference type="Gene3D" id="2.60.120.620">
    <property type="entry name" value="q2cbj1_9rhob like domain"/>
    <property type="match status" value="1"/>
</dbReference>
<evidence type="ECO:0000256" key="5">
    <source>
        <dbReference type="ARBA" id="ARBA00023004"/>
    </source>
</evidence>
<dbReference type="SUPFAM" id="SSF51197">
    <property type="entry name" value="Clavaminate synthase-like"/>
    <property type="match status" value="1"/>
</dbReference>
<dbReference type="InterPro" id="IPR044862">
    <property type="entry name" value="Pro_4_hyd_alph_FE2OG_OXY"/>
</dbReference>
<evidence type="ECO:0000256" key="2">
    <source>
        <dbReference type="ARBA" id="ARBA00022723"/>
    </source>
</evidence>
<comment type="cofactor">
    <cofactor evidence="1">
        <name>L-ascorbate</name>
        <dbReference type="ChEBI" id="CHEBI:38290"/>
    </cofactor>
</comment>
<evidence type="ECO:0000256" key="4">
    <source>
        <dbReference type="ARBA" id="ARBA00023002"/>
    </source>
</evidence>
<keyword evidence="8" id="KW-1185">Reference proteome</keyword>
<organism evidence="7 8">
    <name type="scientific">Thanatephorus cucumeris (strain AG1-IB / isolate 7/3/14)</name>
    <name type="common">Lettuce bottom rot fungus</name>
    <name type="synonym">Rhizoctonia solani</name>
    <dbReference type="NCBI Taxonomy" id="1108050"/>
    <lineage>
        <taxon>Eukaryota</taxon>
        <taxon>Fungi</taxon>
        <taxon>Dikarya</taxon>
        <taxon>Basidiomycota</taxon>
        <taxon>Agaricomycotina</taxon>
        <taxon>Agaricomycetes</taxon>
        <taxon>Cantharellales</taxon>
        <taxon>Ceratobasidiaceae</taxon>
        <taxon>Rhizoctonia</taxon>
        <taxon>Rhizoctonia solani AG-1</taxon>
    </lineage>
</organism>
<evidence type="ECO:0000313" key="7">
    <source>
        <dbReference type="EMBL" id="CEL63204.1"/>
    </source>
</evidence>
<protein>
    <recommendedName>
        <fullName evidence="6">Prolyl 4-hydroxylase alpha subunit domain-containing protein</fullName>
    </recommendedName>
</protein>
<sequence length="265" mass="29472">MSSPPANSTPCNNAIGNPDVTRLDFGKLGLPEYRNKLAIVIDNLFSAQDCQRFIRIAESEHTWSQATHSGTYIGFGKSNISKNFRNSSRIILDSSALASELFVRLKPYLSSIEDLPSSPLHSQLATGATYLTDPPAKMIGFNKRLRFLKYSPGQFFRKHCDGNYHDPESNCISYYTLQLYLNDISPEQGGSTRFWGFPHVDGEDAPYVDVQPKLGRALVFEQSGMLHSGQDVLGNAVKYTIRAELMYEAITEGVEVVGDDDVAFE</sequence>
<dbReference type="PANTHER" id="PTHR10869">
    <property type="entry name" value="PROLYL 4-HYDROXYLASE ALPHA SUBUNIT"/>
    <property type="match status" value="1"/>
</dbReference>
<dbReference type="GO" id="GO:0005783">
    <property type="term" value="C:endoplasmic reticulum"/>
    <property type="evidence" value="ECO:0007669"/>
    <property type="project" value="TreeGrafter"/>
</dbReference>
<dbReference type="AlphaFoldDB" id="A0A0B7G272"/>
<dbReference type="GO" id="GO:0004656">
    <property type="term" value="F:procollagen-proline 4-dioxygenase activity"/>
    <property type="evidence" value="ECO:0007669"/>
    <property type="project" value="TreeGrafter"/>
</dbReference>
<evidence type="ECO:0000259" key="6">
    <source>
        <dbReference type="SMART" id="SM00702"/>
    </source>
</evidence>
<dbReference type="Pfam" id="PF13640">
    <property type="entry name" value="2OG-FeII_Oxy_3"/>
    <property type="match status" value="1"/>
</dbReference>
<keyword evidence="3" id="KW-0223">Dioxygenase</keyword>
<name>A0A0B7G272_THACB</name>
<dbReference type="EMBL" id="LN679107">
    <property type="protein sequence ID" value="CEL63204.1"/>
    <property type="molecule type" value="Genomic_DNA"/>
</dbReference>